<dbReference type="Pfam" id="PF04082">
    <property type="entry name" value="Fungal_trans"/>
    <property type="match status" value="1"/>
</dbReference>
<dbReference type="GO" id="GO:0000981">
    <property type="term" value="F:DNA-binding transcription factor activity, RNA polymerase II-specific"/>
    <property type="evidence" value="ECO:0007669"/>
    <property type="project" value="TreeGrafter"/>
</dbReference>
<dbReference type="GO" id="GO:0000435">
    <property type="term" value="P:positive regulation of transcription from RNA polymerase II promoter by galactose"/>
    <property type="evidence" value="ECO:0007669"/>
    <property type="project" value="TreeGrafter"/>
</dbReference>
<dbReference type="PANTHER" id="PTHR47424">
    <property type="entry name" value="REGULATORY PROTEIN GAL4"/>
    <property type="match status" value="1"/>
</dbReference>
<organism evidence="6 7">
    <name type="scientific">Colletotrichum tabaci</name>
    <dbReference type="NCBI Taxonomy" id="1209068"/>
    <lineage>
        <taxon>Eukaryota</taxon>
        <taxon>Fungi</taxon>
        <taxon>Dikarya</taxon>
        <taxon>Ascomycota</taxon>
        <taxon>Pezizomycotina</taxon>
        <taxon>Sordariomycetes</taxon>
        <taxon>Hypocreomycetidae</taxon>
        <taxon>Glomerellales</taxon>
        <taxon>Glomerellaceae</taxon>
        <taxon>Colletotrichum</taxon>
        <taxon>Colletotrichum destructivum species complex</taxon>
    </lineage>
</organism>
<evidence type="ECO:0000256" key="2">
    <source>
        <dbReference type="ARBA" id="ARBA00023163"/>
    </source>
</evidence>
<dbReference type="PANTHER" id="PTHR47424:SF9">
    <property type="entry name" value="TAH-2"/>
    <property type="match status" value="1"/>
</dbReference>
<gene>
    <name evidence="6" type="ORF">QIS74_01571</name>
</gene>
<sequence length="702" mass="77286">MPSTRTGQPPPPLFTKMASTVVPQVSRLIADGKGRFMFIGDAANLAFVKVIRRLVRDRVGSCPFTDDPLRHIMVEATPEGRPRWAVTNPADVPAKPSPEQARYLLRWYLRATNCILDVFVEAELLEDLEHWLRGEPTTIQDEEAMDCLFYLAFAIGAQRCPDGDGDRDADAERYFNYGRFLAVSYAMENPTNNTVRSYVLVTVYLLGASRRNSAFMHLGVAVRAAYALGIHRRDGDIPDRLFSTREKDTRERLWKALRVLDLFLSASLGRPLATYETRDTAPSSSFSSSSSGEAKGEGNGNGDGDGMHYSASLDLCAIFESILNDVYAKRMVSADALERISERHRRWAARFSDGLAADGMKPSRYVDAADGDRYPNMGLYYLKKAYYWSIMLLSRPFLIDFVLRNIARSQALSTTWGDDTHTHPHPHTHTHTHTHTPQSAQPSPSSQLLVHACVDSAIRTVDLLSSLISDKNVAKRHPFVINSAFVSALVLGLAIFGDLDTTFPLDRGLDDARALLRKFSRHDPVASRELSIVEHLQGACVLYRERRARRKMECQGVLIGELFGTVHESAPATTEMFRTGPGFFHRGAGGPGPGPGPGLGLGLVDHRHRGGSEAGEVSSVDQTVSLTTGSTDGPSMMDGEAGRGPNAPPMDMFLPMSPRTLLFDSYGQDMPFFPTMDASLTHLGYADDVMLSDTGVLPEPAC</sequence>
<accession>A0AAV9TTW2</accession>
<evidence type="ECO:0000256" key="4">
    <source>
        <dbReference type="SAM" id="MobiDB-lite"/>
    </source>
</evidence>
<evidence type="ECO:0000256" key="1">
    <source>
        <dbReference type="ARBA" id="ARBA00023015"/>
    </source>
</evidence>
<dbReference type="CDD" id="cd12148">
    <property type="entry name" value="fungal_TF_MHR"/>
    <property type="match status" value="1"/>
</dbReference>
<feature type="compositionally biased region" description="Low complexity" evidence="4">
    <location>
        <begin position="283"/>
        <end position="293"/>
    </location>
</feature>
<evidence type="ECO:0000313" key="6">
    <source>
        <dbReference type="EMBL" id="KAK6225524.1"/>
    </source>
</evidence>
<feature type="compositionally biased region" description="Basic residues" evidence="4">
    <location>
        <begin position="423"/>
        <end position="434"/>
    </location>
</feature>
<feature type="region of interest" description="Disordered" evidence="4">
    <location>
        <begin position="417"/>
        <end position="444"/>
    </location>
</feature>
<protein>
    <recommendedName>
        <fullName evidence="5">Xylanolytic transcriptional activator regulatory domain-containing protein</fullName>
    </recommendedName>
</protein>
<keyword evidence="3" id="KW-0539">Nucleus</keyword>
<feature type="region of interest" description="Disordered" evidence="4">
    <location>
        <begin position="275"/>
        <end position="303"/>
    </location>
</feature>
<feature type="domain" description="Xylanolytic transcriptional activator regulatory" evidence="5">
    <location>
        <begin position="214"/>
        <end position="288"/>
    </location>
</feature>
<dbReference type="AlphaFoldDB" id="A0AAV9TTW2"/>
<dbReference type="Proteomes" id="UP001327957">
    <property type="component" value="Unassembled WGS sequence"/>
</dbReference>
<keyword evidence="1" id="KW-0805">Transcription regulation</keyword>
<feature type="compositionally biased region" description="Polar residues" evidence="4">
    <location>
        <begin position="619"/>
        <end position="633"/>
    </location>
</feature>
<proteinExistence type="predicted"/>
<dbReference type="InterPro" id="IPR051127">
    <property type="entry name" value="Fungal_SecMet_Regulators"/>
</dbReference>
<dbReference type="EMBL" id="JASAOK010000002">
    <property type="protein sequence ID" value="KAK6225524.1"/>
    <property type="molecule type" value="Genomic_DNA"/>
</dbReference>
<dbReference type="GO" id="GO:0008270">
    <property type="term" value="F:zinc ion binding"/>
    <property type="evidence" value="ECO:0007669"/>
    <property type="project" value="InterPro"/>
</dbReference>
<evidence type="ECO:0000256" key="3">
    <source>
        <dbReference type="ARBA" id="ARBA00023242"/>
    </source>
</evidence>
<dbReference type="SMART" id="SM00906">
    <property type="entry name" value="Fungal_trans"/>
    <property type="match status" value="1"/>
</dbReference>
<dbReference type="GO" id="GO:0006351">
    <property type="term" value="P:DNA-templated transcription"/>
    <property type="evidence" value="ECO:0007669"/>
    <property type="project" value="InterPro"/>
</dbReference>
<comment type="caution">
    <text evidence="6">The sequence shown here is derived from an EMBL/GenBank/DDBJ whole genome shotgun (WGS) entry which is preliminary data.</text>
</comment>
<dbReference type="InterPro" id="IPR007219">
    <property type="entry name" value="XnlR_reg_dom"/>
</dbReference>
<reference evidence="6 7" key="1">
    <citation type="submission" date="2023-04" db="EMBL/GenBank/DDBJ databases">
        <title>Colletotrichum tabacum stain YC1 causing leaf anthracnose on Nicotiana tabacum(L.) cv.</title>
        <authorList>
            <person name="Ji Z."/>
            <person name="Wang M."/>
            <person name="Zhang J."/>
            <person name="Wang N."/>
            <person name="Zhou Z."/>
        </authorList>
    </citation>
    <scope>NUCLEOTIDE SEQUENCE [LARGE SCALE GENOMIC DNA]</scope>
    <source>
        <strain evidence="6 7">YC1</strain>
    </source>
</reference>
<evidence type="ECO:0000313" key="7">
    <source>
        <dbReference type="Proteomes" id="UP001327957"/>
    </source>
</evidence>
<keyword evidence="2" id="KW-0804">Transcription</keyword>
<evidence type="ECO:0000259" key="5">
    <source>
        <dbReference type="SMART" id="SM00906"/>
    </source>
</evidence>
<feature type="region of interest" description="Disordered" evidence="4">
    <location>
        <begin position="609"/>
        <end position="639"/>
    </location>
</feature>
<feature type="compositionally biased region" description="Low complexity" evidence="4">
    <location>
        <begin position="435"/>
        <end position="444"/>
    </location>
</feature>
<keyword evidence="7" id="KW-1185">Reference proteome</keyword>
<dbReference type="GO" id="GO:0005634">
    <property type="term" value="C:nucleus"/>
    <property type="evidence" value="ECO:0007669"/>
    <property type="project" value="TreeGrafter"/>
</dbReference>
<dbReference type="GO" id="GO:0000978">
    <property type="term" value="F:RNA polymerase II cis-regulatory region sequence-specific DNA binding"/>
    <property type="evidence" value="ECO:0007669"/>
    <property type="project" value="TreeGrafter"/>
</dbReference>
<name>A0AAV9TTW2_9PEZI</name>